<dbReference type="Proteomes" id="UP001186944">
    <property type="component" value="Unassembled WGS sequence"/>
</dbReference>
<reference evidence="5" key="1">
    <citation type="submission" date="2019-08" db="EMBL/GenBank/DDBJ databases">
        <title>The improved chromosome-level genome for the pearl oyster Pinctada fucata martensii using PacBio sequencing and Hi-C.</title>
        <authorList>
            <person name="Zheng Z."/>
        </authorList>
    </citation>
    <scope>NUCLEOTIDE SEQUENCE</scope>
    <source>
        <strain evidence="5">ZZ-2019</strain>
        <tissue evidence="5">Adductor muscle</tissue>
    </source>
</reference>
<comment type="caution">
    <text evidence="5">The sequence shown here is derived from an EMBL/GenBank/DDBJ whole genome shotgun (WGS) entry which is preliminary data.</text>
</comment>
<dbReference type="InterPro" id="IPR050776">
    <property type="entry name" value="Ank_Repeat/CDKN_Inhibitor"/>
</dbReference>
<dbReference type="GO" id="GO:0005634">
    <property type="term" value="C:nucleus"/>
    <property type="evidence" value="ECO:0007669"/>
    <property type="project" value="TreeGrafter"/>
</dbReference>
<feature type="repeat" description="ANK" evidence="3">
    <location>
        <begin position="88"/>
        <end position="120"/>
    </location>
</feature>
<dbReference type="PROSITE" id="PS50088">
    <property type="entry name" value="ANK_REPEAT"/>
    <property type="match status" value="5"/>
</dbReference>
<dbReference type="Pfam" id="PF12796">
    <property type="entry name" value="Ank_2"/>
    <property type="match status" value="2"/>
</dbReference>
<feature type="region of interest" description="Disordered" evidence="4">
    <location>
        <begin position="235"/>
        <end position="254"/>
    </location>
</feature>
<keyword evidence="1" id="KW-0677">Repeat</keyword>
<evidence type="ECO:0000313" key="5">
    <source>
        <dbReference type="EMBL" id="KAK3091477.1"/>
    </source>
</evidence>
<evidence type="ECO:0000313" key="6">
    <source>
        <dbReference type="Proteomes" id="UP001186944"/>
    </source>
</evidence>
<gene>
    <name evidence="5" type="ORF">FSP39_020110</name>
</gene>
<protein>
    <recommendedName>
        <fullName evidence="7">Ankyrin repeat domain-containing protein 10</fullName>
    </recommendedName>
</protein>
<evidence type="ECO:0000256" key="1">
    <source>
        <dbReference type="ARBA" id="ARBA00022737"/>
    </source>
</evidence>
<dbReference type="EMBL" id="VSWD01000010">
    <property type="protein sequence ID" value="KAK3091477.1"/>
    <property type="molecule type" value="Genomic_DNA"/>
</dbReference>
<dbReference type="AlphaFoldDB" id="A0AA88XW45"/>
<dbReference type="SMART" id="SM00248">
    <property type="entry name" value="ANK"/>
    <property type="match status" value="6"/>
</dbReference>
<feature type="repeat" description="ANK" evidence="3">
    <location>
        <begin position="18"/>
        <end position="50"/>
    </location>
</feature>
<keyword evidence="6" id="KW-1185">Reference proteome</keyword>
<accession>A0AA88XW45</accession>
<feature type="repeat" description="ANK" evidence="3">
    <location>
        <begin position="140"/>
        <end position="172"/>
    </location>
</feature>
<dbReference type="PANTHER" id="PTHR24201">
    <property type="entry name" value="ANK_REP_REGION DOMAIN-CONTAINING PROTEIN"/>
    <property type="match status" value="1"/>
</dbReference>
<sequence>METDSFDSLSGSSEELFRCQYPIHHACREGNLETLNNLLATGDSVNFYEEDGFYGWTPIHWAAHFGKLSCIMKLLEHGSSCDATTERINQSPAHLAALNGKGHCLRWLIQCGAKINRQLACLRKLTSLGDLGCDISGSQFTQTPLHLSAYTGHPHCVQWLVQSGANINSQDYLGETPLHKAARTGSMECVSLLVSLGAKLGLRNHRGLTPSELAAECGKHECAMYIQKAVDIHHQSSGGFQDPSSGGFQDPSNNLEQQDLSHLNFHNGIYLPQQQQWNNQLHPSHMPNGMTNSGEDCGMETNEIGPGGDAVSHNGFIHTAGMKRCRDDEIEDDSIKRCRKTGINELVYNVYTCLLILQGFSRLLWQVTMIFK</sequence>
<dbReference type="PRINTS" id="PR01415">
    <property type="entry name" value="ANKYRIN"/>
</dbReference>
<evidence type="ECO:0008006" key="7">
    <source>
        <dbReference type="Google" id="ProtNLM"/>
    </source>
</evidence>
<evidence type="ECO:0000256" key="4">
    <source>
        <dbReference type="SAM" id="MobiDB-lite"/>
    </source>
</evidence>
<dbReference type="PANTHER" id="PTHR24201:SF17">
    <property type="entry name" value="ANKYRIN REPEAT DOMAIN-CONTAINING PROTEIN 10-LIKE ISOFORM X1"/>
    <property type="match status" value="1"/>
</dbReference>
<proteinExistence type="predicted"/>
<name>A0AA88XW45_PINIB</name>
<feature type="repeat" description="ANK" evidence="3">
    <location>
        <begin position="54"/>
        <end position="86"/>
    </location>
</feature>
<dbReference type="InterPro" id="IPR002110">
    <property type="entry name" value="Ankyrin_rpt"/>
</dbReference>
<feature type="repeat" description="ANK" evidence="3">
    <location>
        <begin position="173"/>
        <end position="205"/>
    </location>
</feature>
<evidence type="ECO:0000256" key="2">
    <source>
        <dbReference type="ARBA" id="ARBA00023043"/>
    </source>
</evidence>
<dbReference type="Gene3D" id="1.25.40.20">
    <property type="entry name" value="Ankyrin repeat-containing domain"/>
    <property type="match status" value="2"/>
</dbReference>
<keyword evidence="2 3" id="KW-0040">ANK repeat</keyword>
<dbReference type="SUPFAM" id="SSF48403">
    <property type="entry name" value="Ankyrin repeat"/>
    <property type="match status" value="1"/>
</dbReference>
<dbReference type="InterPro" id="IPR036770">
    <property type="entry name" value="Ankyrin_rpt-contain_sf"/>
</dbReference>
<evidence type="ECO:0000256" key="3">
    <source>
        <dbReference type="PROSITE-ProRule" id="PRU00023"/>
    </source>
</evidence>
<dbReference type="PROSITE" id="PS50297">
    <property type="entry name" value="ANK_REP_REGION"/>
    <property type="match status" value="3"/>
</dbReference>
<organism evidence="5 6">
    <name type="scientific">Pinctada imbricata</name>
    <name type="common">Atlantic pearl-oyster</name>
    <name type="synonym">Pinctada martensii</name>
    <dbReference type="NCBI Taxonomy" id="66713"/>
    <lineage>
        <taxon>Eukaryota</taxon>
        <taxon>Metazoa</taxon>
        <taxon>Spiralia</taxon>
        <taxon>Lophotrochozoa</taxon>
        <taxon>Mollusca</taxon>
        <taxon>Bivalvia</taxon>
        <taxon>Autobranchia</taxon>
        <taxon>Pteriomorphia</taxon>
        <taxon>Pterioida</taxon>
        <taxon>Pterioidea</taxon>
        <taxon>Pteriidae</taxon>
        <taxon>Pinctada</taxon>
    </lineage>
</organism>